<keyword evidence="1" id="KW-0175">Coiled coil</keyword>
<organism evidence="2 3">
    <name type="scientific">Globisporangium ultimum (strain ATCC 200006 / CBS 805.95 / DAOM BR144)</name>
    <name type="common">Pythium ultimum</name>
    <dbReference type="NCBI Taxonomy" id="431595"/>
    <lineage>
        <taxon>Eukaryota</taxon>
        <taxon>Sar</taxon>
        <taxon>Stramenopiles</taxon>
        <taxon>Oomycota</taxon>
        <taxon>Peronosporomycetes</taxon>
        <taxon>Pythiales</taxon>
        <taxon>Pythiaceae</taxon>
        <taxon>Globisporangium</taxon>
    </lineage>
</organism>
<dbReference type="Proteomes" id="UP000019132">
    <property type="component" value="Unassembled WGS sequence"/>
</dbReference>
<dbReference type="AlphaFoldDB" id="K3W9C5"/>
<reference evidence="2" key="3">
    <citation type="submission" date="2015-02" db="UniProtKB">
        <authorList>
            <consortium name="EnsemblProtists"/>
        </authorList>
    </citation>
    <scope>IDENTIFICATION</scope>
    <source>
        <strain evidence="2">DAOM BR144</strain>
    </source>
</reference>
<keyword evidence="3" id="KW-1185">Reference proteome</keyword>
<name>K3W9C5_GLOUD</name>
<sequence length="352" mass="38862">MNEDGADDGAPLEFAFHDLDALLLDLEPPYGDDDDLQNALNALAPSAASLERATPAPAGANNASYNTGNTEPESCFEQIQLSAVDHADTDVMPSSDVGNPVNAMESLTLATSELPQKSKVGAQNHRRAQTKTTGQRQKEELAYLRTKVVLLEDELSHLIAIKSSFAQGELAVGAESSLGSGGTGDLISHDPVWKSLAQRQQKDAIRAKLENEQLKNQIEEQIRFAKSLQRMLRKRKIWDELDEQKRHRTISMSDKEGDIFEALSRNVDVSFSRMDQEFEAHGLAGKNTATNSVDVAYNAEQGLHINFVELVIMPFELRAIASLSWQVTAATDMKIQNLVLRHEIIEQTENKL</sequence>
<protein>
    <submittedName>
        <fullName evidence="2">Uncharacterized protein</fullName>
    </submittedName>
</protein>
<dbReference type="InParanoid" id="K3W9C5"/>
<evidence type="ECO:0000313" key="2">
    <source>
        <dbReference type="EnsemblProtists" id="PYU1_T001566"/>
    </source>
</evidence>
<reference evidence="3" key="2">
    <citation type="submission" date="2010-04" db="EMBL/GenBank/DDBJ databases">
        <authorList>
            <person name="Buell R."/>
            <person name="Hamilton J."/>
            <person name="Hostetler J."/>
        </authorList>
    </citation>
    <scope>NUCLEOTIDE SEQUENCE [LARGE SCALE GENOMIC DNA]</scope>
    <source>
        <strain evidence="3">DAOM:BR144</strain>
    </source>
</reference>
<dbReference type="EnsemblProtists" id="PYU1_T001566">
    <property type="protein sequence ID" value="PYU1_T001566"/>
    <property type="gene ID" value="PYU1_G001566"/>
</dbReference>
<evidence type="ECO:0000313" key="3">
    <source>
        <dbReference type="Proteomes" id="UP000019132"/>
    </source>
</evidence>
<dbReference type="HOGENOM" id="CLU_788940_0_0_1"/>
<dbReference type="VEuPathDB" id="FungiDB:PYU1_G001566"/>
<feature type="coiled-coil region" evidence="1">
    <location>
        <begin position="197"/>
        <end position="231"/>
    </location>
</feature>
<dbReference type="PANTHER" id="PTHR35796:SF3">
    <property type="entry name" value="BHLH DOMAIN-CONTAINING PROTEIN"/>
    <property type="match status" value="1"/>
</dbReference>
<accession>K3W9C5</accession>
<reference evidence="3" key="1">
    <citation type="journal article" date="2010" name="Genome Biol.">
        <title>Genome sequence of the necrotrophic plant pathogen Pythium ultimum reveals original pathogenicity mechanisms and effector repertoire.</title>
        <authorList>
            <person name="Levesque C.A."/>
            <person name="Brouwer H."/>
            <person name="Cano L."/>
            <person name="Hamilton J.P."/>
            <person name="Holt C."/>
            <person name="Huitema E."/>
            <person name="Raffaele S."/>
            <person name="Robideau G.P."/>
            <person name="Thines M."/>
            <person name="Win J."/>
            <person name="Zerillo M.M."/>
            <person name="Beakes G.W."/>
            <person name="Boore J.L."/>
            <person name="Busam D."/>
            <person name="Dumas B."/>
            <person name="Ferriera S."/>
            <person name="Fuerstenberg S.I."/>
            <person name="Gachon C.M."/>
            <person name="Gaulin E."/>
            <person name="Govers F."/>
            <person name="Grenville-Briggs L."/>
            <person name="Horner N."/>
            <person name="Hostetler J."/>
            <person name="Jiang R.H."/>
            <person name="Johnson J."/>
            <person name="Krajaejun T."/>
            <person name="Lin H."/>
            <person name="Meijer H.J."/>
            <person name="Moore B."/>
            <person name="Morris P."/>
            <person name="Phuntmart V."/>
            <person name="Puiu D."/>
            <person name="Shetty J."/>
            <person name="Stajich J.E."/>
            <person name="Tripathy S."/>
            <person name="Wawra S."/>
            <person name="van West P."/>
            <person name="Whitty B.R."/>
            <person name="Coutinho P.M."/>
            <person name="Henrissat B."/>
            <person name="Martin F."/>
            <person name="Thomas P.D."/>
            <person name="Tyler B.M."/>
            <person name="De Vries R.P."/>
            <person name="Kamoun S."/>
            <person name="Yandell M."/>
            <person name="Tisserat N."/>
            <person name="Buell C.R."/>
        </authorList>
    </citation>
    <scope>NUCLEOTIDE SEQUENCE</scope>
    <source>
        <strain evidence="3">DAOM:BR144</strain>
    </source>
</reference>
<dbReference type="EMBL" id="GL376626">
    <property type="status" value="NOT_ANNOTATED_CDS"/>
    <property type="molecule type" value="Genomic_DNA"/>
</dbReference>
<dbReference type="STRING" id="431595.K3W9C5"/>
<dbReference type="eggNOG" id="ENOG502SHSR">
    <property type="taxonomic scope" value="Eukaryota"/>
</dbReference>
<dbReference type="PANTHER" id="PTHR35796">
    <property type="entry name" value="HYPOTHETICAL CYTOSOLIC PROTEIN"/>
    <property type="match status" value="1"/>
</dbReference>
<proteinExistence type="predicted"/>
<evidence type="ECO:0000256" key="1">
    <source>
        <dbReference type="SAM" id="Coils"/>
    </source>
</evidence>